<sequence>MHARTPLAGAALLVVGAFLLSGCTAPSPSGPTASPAASTSAPLAVSTCVADPDAAIAAGKTPAPTGELPADLVATLDAAAQQAFDLGASPGAIVGVQTPEGRWTKAYGLADPKAGTAMAVGMHTRIASLTKMFTGTILLQLAQEGKLSLDDTVDQYVSGIPNGDRITLAQLADMTSGVNTYTANEDFITKYFADPSAVYTPDELVAATVEVSPAADPGERFLYSNGSTIILGETIEKVTGRPFADELDERILEPLSLTSTSWPGDSNAIPEPFARGFTLNGDAATPESPTDSTDWNPSWAWTAGEVISTTDDMLTMGRALGTGAGILDDDMQRIRLESFLDPSQSPPAPGAGGYGLAMGCGQGWVGHGGELSGYNSTMFYDTATDTTVVVQANSDIASGGCENSPTLQDDPGDEICEAPAVRIFVALSGLLGQTYAPPPRS</sequence>
<keyword evidence="1" id="KW-0732">Signal</keyword>
<gene>
    <name evidence="3" type="ORF">CVS47_03292</name>
</gene>
<evidence type="ECO:0000256" key="1">
    <source>
        <dbReference type="SAM" id="SignalP"/>
    </source>
</evidence>
<proteinExistence type="predicted"/>
<dbReference type="EMBL" id="CP031423">
    <property type="protein sequence ID" value="AZS38633.1"/>
    <property type="molecule type" value="Genomic_DNA"/>
</dbReference>
<evidence type="ECO:0000259" key="2">
    <source>
        <dbReference type="Pfam" id="PF00144"/>
    </source>
</evidence>
<accession>A0A3Q9J106</accession>
<dbReference type="OrthoDB" id="3174977at2"/>
<dbReference type="EC" id="3.4.16.4" evidence="3"/>
<dbReference type="PANTHER" id="PTHR46825">
    <property type="entry name" value="D-ALANYL-D-ALANINE-CARBOXYPEPTIDASE/ENDOPEPTIDASE AMPH"/>
    <property type="match status" value="1"/>
</dbReference>
<dbReference type="Gene3D" id="3.40.710.10">
    <property type="entry name" value="DD-peptidase/beta-lactamase superfamily"/>
    <property type="match status" value="1"/>
</dbReference>
<dbReference type="SUPFAM" id="SSF56601">
    <property type="entry name" value="beta-lactamase/transpeptidase-like"/>
    <property type="match status" value="1"/>
</dbReference>
<keyword evidence="4" id="KW-1185">Reference proteome</keyword>
<feature type="chain" id="PRO_5038995438" evidence="1">
    <location>
        <begin position="26"/>
        <end position="441"/>
    </location>
</feature>
<name>A0A3Q9J106_9MICO</name>
<evidence type="ECO:0000313" key="4">
    <source>
        <dbReference type="Proteomes" id="UP000276888"/>
    </source>
</evidence>
<dbReference type="Pfam" id="PF00144">
    <property type="entry name" value="Beta-lactamase"/>
    <property type="match status" value="1"/>
</dbReference>
<feature type="signal peptide" evidence="1">
    <location>
        <begin position="1"/>
        <end position="25"/>
    </location>
</feature>
<dbReference type="PROSITE" id="PS51257">
    <property type="entry name" value="PROKAR_LIPOPROTEIN"/>
    <property type="match status" value="1"/>
</dbReference>
<dbReference type="AlphaFoldDB" id="A0A3Q9J106"/>
<keyword evidence="3" id="KW-0121">Carboxypeptidase</keyword>
<dbReference type="InterPro" id="IPR012338">
    <property type="entry name" value="Beta-lactam/transpept-like"/>
</dbReference>
<dbReference type="InterPro" id="IPR001466">
    <property type="entry name" value="Beta-lactam-related"/>
</dbReference>
<reference evidence="3 4" key="1">
    <citation type="submission" date="2018-08" db="EMBL/GenBank/DDBJ databases">
        <title>Microbacterium lemovicicum sp. nov., a bacterium isolated from a natural uranium-rich soil.</title>
        <authorList>
            <person name="ORTET P."/>
        </authorList>
    </citation>
    <scope>NUCLEOTIDE SEQUENCE [LARGE SCALE GENOMIC DNA]</scope>
    <source>
        <strain evidence="3 4">Viu22</strain>
    </source>
</reference>
<dbReference type="InterPro" id="IPR050491">
    <property type="entry name" value="AmpC-like"/>
</dbReference>
<organism evidence="3 4">
    <name type="scientific">Microbacterium lemovicicum</name>
    <dbReference type="NCBI Taxonomy" id="1072463"/>
    <lineage>
        <taxon>Bacteria</taxon>
        <taxon>Bacillati</taxon>
        <taxon>Actinomycetota</taxon>
        <taxon>Actinomycetes</taxon>
        <taxon>Micrococcales</taxon>
        <taxon>Microbacteriaceae</taxon>
        <taxon>Microbacterium</taxon>
    </lineage>
</organism>
<dbReference type="Proteomes" id="UP000276888">
    <property type="component" value="Chromosome"/>
</dbReference>
<keyword evidence="3" id="KW-0378">Hydrolase</keyword>
<dbReference type="GO" id="GO:0009002">
    <property type="term" value="F:serine-type D-Ala-D-Ala carboxypeptidase activity"/>
    <property type="evidence" value="ECO:0007669"/>
    <property type="project" value="UniProtKB-EC"/>
</dbReference>
<evidence type="ECO:0000313" key="3">
    <source>
        <dbReference type="EMBL" id="AZS38633.1"/>
    </source>
</evidence>
<dbReference type="KEGG" id="mlv:CVS47_03292"/>
<dbReference type="RefSeq" id="WP_127097033.1">
    <property type="nucleotide sequence ID" value="NZ_CP031423.1"/>
</dbReference>
<feature type="domain" description="Beta-lactamase-related" evidence="2">
    <location>
        <begin position="81"/>
        <end position="395"/>
    </location>
</feature>
<dbReference type="PANTHER" id="PTHR46825:SF7">
    <property type="entry name" value="D-ALANYL-D-ALANINE CARBOXYPEPTIDASE"/>
    <property type="match status" value="1"/>
</dbReference>
<protein>
    <submittedName>
        <fullName evidence="3">D-alanyl-D-alanine carboxypeptidase</fullName>
        <ecNumber evidence="3">3.4.16.4</ecNumber>
    </submittedName>
</protein>
<keyword evidence="3" id="KW-0645">Protease</keyword>